<evidence type="ECO:0000313" key="5">
    <source>
        <dbReference type="Proteomes" id="UP000249061"/>
    </source>
</evidence>
<dbReference type="SUPFAM" id="SSF54001">
    <property type="entry name" value="Cysteine proteinases"/>
    <property type="match status" value="1"/>
</dbReference>
<dbReference type="Pfam" id="PF14559">
    <property type="entry name" value="TPR_19"/>
    <property type="match status" value="1"/>
</dbReference>
<dbReference type="SMART" id="SM00028">
    <property type="entry name" value="TPR"/>
    <property type="match status" value="4"/>
</dbReference>
<dbReference type="Gene3D" id="2.60.40.3140">
    <property type="match status" value="1"/>
</dbReference>
<feature type="repeat" description="TPR" evidence="1">
    <location>
        <begin position="542"/>
        <end position="575"/>
    </location>
</feature>
<dbReference type="Pfam" id="PF13432">
    <property type="entry name" value="TPR_16"/>
    <property type="match status" value="1"/>
</dbReference>
<gene>
    <name evidence="4" type="ORF">DI536_35445</name>
</gene>
<keyword evidence="4" id="KW-0132">Cell division</keyword>
<dbReference type="InterPro" id="IPR002931">
    <property type="entry name" value="Transglutaminase-like"/>
</dbReference>
<dbReference type="PANTHER" id="PTHR12558:SF13">
    <property type="entry name" value="CELL DIVISION CYCLE PROTEIN 27 HOMOLOG"/>
    <property type="match status" value="1"/>
</dbReference>
<dbReference type="Gene3D" id="2.60.120.1130">
    <property type="match status" value="1"/>
</dbReference>
<dbReference type="InterPro" id="IPR024618">
    <property type="entry name" value="DUF3857"/>
</dbReference>
<organism evidence="4 5">
    <name type="scientific">Archangium gephyra</name>
    <dbReference type="NCBI Taxonomy" id="48"/>
    <lineage>
        <taxon>Bacteria</taxon>
        <taxon>Pseudomonadati</taxon>
        <taxon>Myxococcota</taxon>
        <taxon>Myxococcia</taxon>
        <taxon>Myxococcales</taxon>
        <taxon>Cystobacterineae</taxon>
        <taxon>Archangiaceae</taxon>
        <taxon>Archangium</taxon>
    </lineage>
</organism>
<feature type="repeat" description="TPR" evidence="1">
    <location>
        <begin position="474"/>
        <end position="507"/>
    </location>
</feature>
<protein>
    <submittedName>
        <fullName evidence="4">Cell division protein FtsK</fullName>
    </submittedName>
</protein>
<dbReference type="InterPro" id="IPR019734">
    <property type="entry name" value="TPR_rpt"/>
</dbReference>
<evidence type="ECO:0000313" key="4">
    <source>
        <dbReference type="EMBL" id="PZR03775.1"/>
    </source>
</evidence>
<dbReference type="PROSITE" id="PS50005">
    <property type="entry name" value="TPR"/>
    <property type="match status" value="2"/>
</dbReference>
<dbReference type="InterPro" id="IPR011990">
    <property type="entry name" value="TPR-like_helical_dom_sf"/>
</dbReference>
<dbReference type="Pfam" id="PF01841">
    <property type="entry name" value="Transglut_core"/>
    <property type="match status" value="1"/>
</dbReference>
<dbReference type="Pfam" id="PF12969">
    <property type="entry name" value="DUF3857"/>
    <property type="match status" value="1"/>
</dbReference>
<evidence type="ECO:0000259" key="3">
    <source>
        <dbReference type="Pfam" id="PF12969"/>
    </source>
</evidence>
<evidence type="ECO:0000256" key="1">
    <source>
        <dbReference type="PROSITE-ProRule" id="PRU00339"/>
    </source>
</evidence>
<dbReference type="Gene3D" id="3.10.620.30">
    <property type="match status" value="1"/>
</dbReference>
<dbReference type="EMBL" id="QFQP01000072">
    <property type="protein sequence ID" value="PZR03775.1"/>
    <property type="molecule type" value="Genomic_DNA"/>
</dbReference>
<reference evidence="4 5" key="1">
    <citation type="submission" date="2017-08" db="EMBL/GenBank/DDBJ databases">
        <title>Infants hospitalized years apart are colonized by the same room-sourced microbial strains.</title>
        <authorList>
            <person name="Brooks B."/>
            <person name="Olm M.R."/>
            <person name="Firek B.A."/>
            <person name="Baker R."/>
            <person name="Thomas B.C."/>
            <person name="Morowitz M.J."/>
            <person name="Banfield J.F."/>
        </authorList>
    </citation>
    <scope>NUCLEOTIDE SEQUENCE [LARGE SCALE GENOMIC DNA]</scope>
    <source>
        <strain evidence="4">S2_003_000_R2_14</strain>
    </source>
</reference>
<feature type="domain" description="Transglutaminase-like" evidence="2">
    <location>
        <begin position="856"/>
        <end position="927"/>
    </location>
</feature>
<dbReference type="Proteomes" id="UP000249061">
    <property type="component" value="Unassembled WGS sequence"/>
</dbReference>
<dbReference type="GO" id="GO:0051301">
    <property type="term" value="P:cell division"/>
    <property type="evidence" value="ECO:0007669"/>
    <property type="project" value="UniProtKB-KW"/>
</dbReference>
<dbReference type="Gene3D" id="1.25.40.10">
    <property type="entry name" value="Tetratricopeptide repeat domain"/>
    <property type="match status" value="2"/>
</dbReference>
<sequence length="1214" mass="134731">MIAPLLVAALALGRLDSPITDRAETLTKEVLKNGSDVRAAAPLIRLHALLDDVDDLNLLAEPYTALIYRRNTDPQIRNLARLFMADVERARGRTQKAQELINELGFIQDFHVVGSFDNEGKGGCDTDFGPESATDLKALYAAKSREVGWRKPHAKTIDGYVDLSLALRPNTEAVAYALTWVQSDADTRAVFSLGASGGSRLFINGQKVLSSDRYNTPRFDQQRVQVNLRKGLNRVLVKVCQLNGPLGFYARVEKADGQRGNLSIVLPETVPGLERGAAPQPQVLPSIAEALEKKVKAAPQDALLRGDYATVLAWTRSFPESEPLPSAEAERAALNALDNVELQLVAASLHTDDVNDRRRFLEAALKLDEKSPWARLLLGQHELSKEHPEVALRHAETLLAAFPNFSSAWVLKIRALDALGEKALAFRVTEDAFRQLHVIPAIAREAISASRRADRPLQAVERARAVLGLRFDDLNTRRGLASMLADLGRVDDAVNEYRKVLAMDPFDQGSILRLAELLSSNGRMDEAKVMFELAKKAAPEEPEVFEREGRALLHQNLRDAALASFQQSLVLRPQNPALKEMLRTLRGEDGSTSTPEAFAVSTLLQEKLPQNAEDALSLAEVTHVRVQPSGLSSRFQQLVVKVLTQRGVENFRTLPITWSPDRQEVRVLKARITKPDGSVVDSFGDEERNINEPWTGMYYDARARVLSFPALAPGDVLEVQWRTDDTAIDNLLSDYWGDVDAVQGIFTKLHYRYVVEMPKSRPLAWNKATLPKWLAVSDRTEGDRTTYRFEGSNIPRVIPEPNMPGWAEVSSPLHLSTYQNWEQVGRYYWGLVRDQLVPNEELKRAVDTALKGIDRKDTDKVVAALYGFVVTNTRYVALEFGIHGYKPYRVDRILARRFGDCKDKASLIHAMLKVAGVDSKLVLLRMRHLGTLSPEVASLAAFNHAIVYVPKLDLFLDGTAEFHGSKELPPSDRIANVLIVEPEAASRFMTTPEAKPEANVTALTMDVTLKVDGSAQLKGTVVGSGQAAPELRRQYETAGTRTAVFEQQWSSSYPGLRASEVNVSDVKNLEQPVTLKFTMTTPRFAEVGPGLLRFFPFGAGRAFTQALAPLSERSSDLVFPGVWVNELEMNYALPPNWDVTEAPRDVVERSPFGEARITTEKKGNGFTVKGRVTMSAPRISAKDYPAYRAWLMKVDQAFGHKVVAQQQGGQTARR</sequence>
<keyword evidence="1" id="KW-0802">TPR repeat</keyword>
<name>A0A2W5SWS3_9BACT</name>
<accession>A0A2W5SWS3</accession>
<dbReference type="PANTHER" id="PTHR12558">
    <property type="entry name" value="CELL DIVISION CYCLE 16,23,27"/>
    <property type="match status" value="1"/>
</dbReference>
<proteinExistence type="predicted"/>
<dbReference type="InterPro" id="IPR038765">
    <property type="entry name" value="Papain-like_cys_pep_sf"/>
</dbReference>
<comment type="caution">
    <text evidence="4">The sequence shown here is derived from an EMBL/GenBank/DDBJ whole genome shotgun (WGS) entry which is preliminary data.</text>
</comment>
<dbReference type="SUPFAM" id="SSF48452">
    <property type="entry name" value="TPR-like"/>
    <property type="match status" value="2"/>
</dbReference>
<dbReference type="AlphaFoldDB" id="A0A2W5SWS3"/>
<feature type="domain" description="DUF3857" evidence="3">
    <location>
        <begin position="629"/>
        <end position="796"/>
    </location>
</feature>
<keyword evidence="4" id="KW-0131">Cell cycle</keyword>
<evidence type="ECO:0000259" key="2">
    <source>
        <dbReference type="Pfam" id="PF01841"/>
    </source>
</evidence>